<reference evidence="3 4" key="1">
    <citation type="journal article" date="2016" name="ISME J.">
        <title>Global occurrence and heterogeneity of the Roseobacter-clade species Ruegeria mobilis.</title>
        <authorList>
            <person name="Sonnenschein E."/>
            <person name="Gram L."/>
        </authorList>
    </citation>
    <scope>NUCLEOTIDE SEQUENCE [LARGE SCALE GENOMIC DNA]</scope>
    <source>
        <strain evidence="3 4">F1926</strain>
    </source>
</reference>
<gene>
    <name evidence="3" type="ORF">K529_011220</name>
</gene>
<evidence type="ECO:0000313" key="4">
    <source>
        <dbReference type="Proteomes" id="UP000013243"/>
    </source>
</evidence>
<evidence type="ECO:0000313" key="3">
    <source>
        <dbReference type="EMBL" id="ANP41337.1"/>
    </source>
</evidence>
<dbReference type="KEGG" id="rmb:K529_011220"/>
<dbReference type="RefSeq" id="WP_005628040.1">
    <property type="nucleotide sequence ID" value="NZ_CP015230.1"/>
</dbReference>
<dbReference type="Gene3D" id="1.25.40.10">
    <property type="entry name" value="Tetratricopeptide repeat domain"/>
    <property type="match status" value="1"/>
</dbReference>
<evidence type="ECO:0000256" key="1">
    <source>
        <dbReference type="PROSITE-ProRule" id="PRU00339"/>
    </source>
</evidence>
<dbReference type="InterPro" id="IPR011990">
    <property type="entry name" value="TPR-like_helical_dom_sf"/>
</dbReference>
<keyword evidence="2" id="KW-0732">Signal</keyword>
<feature type="chain" id="PRO_5008518386" evidence="2">
    <location>
        <begin position="28"/>
        <end position="201"/>
    </location>
</feature>
<dbReference type="STRING" id="1265309.K529_011220"/>
<sequence>MNFRNRRHYLIRLVSPTAAISAVALVAACVSGQGERLSPVGPDGVWAPGVDRRGDTVSGLEVGHRLLAAGQYELAMDAFNRAALEEGLTAEVLSGLGSASLGLGRLGQAETLLRQAVDKEPQWPEALNNLGTVLLEQRKYAEAEQILRRAYALDNGQSDAIRDNLRIALENLDNTGHSVATGEQDKLVRKGGGVYRIETTP</sequence>
<dbReference type="PROSITE" id="PS50005">
    <property type="entry name" value="TPR"/>
    <property type="match status" value="1"/>
</dbReference>
<dbReference type="AlphaFoldDB" id="A0A1B1A498"/>
<dbReference type="SMART" id="SM00028">
    <property type="entry name" value="TPR"/>
    <property type="match status" value="2"/>
</dbReference>
<dbReference type="InterPro" id="IPR019734">
    <property type="entry name" value="TPR_rpt"/>
</dbReference>
<name>A0A1B1A498_9RHOB</name>
<protein>
    <submittedName>
        <fullName evidence="3">Uncharacterized protein</fullName>
    </submittedName>
</protein>
<dbReference type="Proteomes" id="UP000013243">
    <property type="component" value="Chromosome"/>
</dbReference>
<dbReference type="OrthoDB" id="495305at2"/>
<accession>A0A1B1A498</accession>
<dbReference type="PROSITE" id="PS51257">
    <property type="entry name" value="PROKAR_LIPOPROTEIN"/>
    <property type="match status" value="1"/>
</dbReference>
<organism evidence="3 4">
    <name type="scientific">Tritonibacter mobilis F1926</name>
    <dbReference type="NCBI Taxonomy" id="1265309"/>
    <lineage>
        <taxon>Bacteria</taxon>
        <taxon>Pseudomonadati</taxon>
        <taxon>Pseudomonadota</taxon>
        <taxon>Alphaproteobacteria</taxon>
        <taxon>Rhodobacterales</taxon>
        <taxon>Paracoccaceae</taxon>
        <taxon>Tritonibacter</taxon>
    </lineage>
</organism>
<feature type="repeat" description="TPR" evidence="1">
    <location>
        <begin position="124"/>
        <end position="157"/>
    </location>
</feature>
<dbReference type="GeneID" id="28250410"/>
<dbReference type="SUPFAM" id="SSF48452">
    <property type="entry name" value="TPR-like"/>
    <property type="match status" value="1"/>
</dbReference>
<proteinExistence type="predicted"/>
<evidence type="ECO:0000256" key="2">
    <source>
        <dbReference type="SAM" id="SignalP"/>
    </source>
</evidence>
<dbReference type="Pfam" id="PF13432">
    <property type="entry name" value="TPR_16"/>
    <property type="match status" value="1"/>
</dbReference>
<feature type="signal peptide" evidence="2">
    <location>
        <begin position="1"/>
        <end position="27"/>
    </location>
</feature>
<dbReference type="EMBL" id="CP015230">
    <property type="protein sequence ID" value="ANP41337.1"/>
    <property type="molecule type" value="Genomic_DNA"/>
</dbReference>
<keyword evidence="1" id="KW-0802">TPR repeat</keyword>